<dbReference type="EMBL" id="AGZE01000038">
    <property type="protein sequence ID" value="EKB53570.1"/>
    <property type="molecule type" value="Genomic_DNA"/>
</dbReference>
<dbReference type="eggNOG" id="ENOG5031WPB">
    <property type="taxonomic scope" value="Bacteria"/>
</dbReference>
<dbReference type="PROSITE" id="PS51737">
    <property type="entry name" value="RECOMBINASE_DNA_BIND"/>
    <property type="match status" value="1"/>
</dbReference>
<dbReference type="GO" id="GO:0000150">
    <property type="term" value="F:DNA strand exchange activity"/>
    <property type="evidence" value="ECO:0007669"/>
    <property type="project" value="InterPro"/>
</dbReference>
<dbReference type="RefSeq" id="WP_006702228.1">
    <property type="nucleotide sequence ID" value="NZ_JH932302.1"/>
</dbReference>
<dbReference type="STRING" id="883112.HMPREF9707_01595"/>
<dbReference type="HOGENOM" id="CLU_150516_0_0_9"/>
<accession>K1LAP5</accession>
<dbReference type="Proteomes" id="UP000005147">
    <property type="component" value="Unassembled WGS sequence"/>
</dbReference>
<comment type="caution">
    <text evidence="2">The sequence shown here is derived from an EMBL/GenBank/DDBJ whole genome shotgun (WGS) entry which is preliminary data.</text>
</comment>
<organism evidence="2 3">
    <name type="scientific">Falseniella ignava CCUG 37419</name>
    <dbReference type="NCBI Taxonomy" id="883112"/>
    <lineage>
        <taxon>Bacteria</taxon>
        <taxon>Bacillati</taxon>
        <taxon>Bacillota</taxon>
        <taxon>Bacilli</taxon>
        <taxon>Lactobacillales</taxon>
        <taxon>Aerococcaceae</taxon>
        <taxon>Falseniella</taxon>
    </lineage>
</organism>
<dbReference type="InterPro" id="IPR011109">
    <property type="entry name" value="DNA_bind_recombinase_dom"/>
</dbReference>
<name>K1LAP5_9LACT</name>
<dbReference type="PATRIC" id="fig|883112.3.peg.1593"/>
<evidence type="ECO:0000313" key="2">
    <source>
        <dbReference type="EMBL" id="EKB53570.1"/>
    </source>
</evidence>
<feature type="domain" description="Recombinase" evidence="1">
    <location>
        <begin position="5"/>
        <end position="92"/>
    </location>
</feature>
<protein>
    <recommendedName>
        <fullName evidence="1">Recombinase domain-containing protein</fullName>
    </recommendedName>
</protein>
<dbReference type="InterPro" id="IPR038109">
    <property type="entry name" value="DNA_bind_recomb_sf"/>
</dbReference>
<dbReference type="Gene3D" id="3.90.1750.20">
    <property type="entry name" value="Putative Large Serine Recombinase, Chain B, Domain 2"/>
    <property type="match status" value="1"/>
</dbReference>
<evidence type="ECO:0000313" key="3">
    <source>
        <dbReference type="Proteomes" id="UP000005147"/>
    </source>
</evidence>
<reference evidence="2 3" key="1">
    <citation type="submission" date="2012-07" db="EMBL/GenBank/DDBJ databases">
        <title>The Genome Sequence of Facklamia ignava CCUG 37419.</title>
        <authorList>
            <consortium name="The Broad Institute Genome Sequencing Platform"/>
            <person name="Earl A."/>
            <person name="Ward D."/>
            <person name="Feldgarden M."/>
            <person name="Gevers D."/>
            <person name="Huys G."/>
            <person name="Walker B."/>
            <person name="Young S.K."/>
            <person name="Zeng Q."/>
            <person name="Gargeya S."/>
            <person name="Fitzgerald M."/>
            <person name="Haas B."/>
            <person name="Abouelleil A."/>
            <person name="Alvarado L."/>
            <person name="Arachchi H.M."/>
            <person name="Berlin A.M."/>
            <person name="Chapman S.B."/>
            <person name="Goldberg J."/>
            <person name="Griggs A."/>
            <person name="Gujja S."/>
            <person name="Hansen M."/>
            <person name="Howarth C."/>
            <person name="Imamovic A."/>
            <person name="Larimer J."/>
            <person name="McCowen C."/>
            <person name="Montmayeur A."/>
            <person name="Murphy C."/>
            <person name="Neiman D."/>
            <person name="Pearson M."/>
            <person name="Priest M."/>
            <person name="Roberts A."/>
            <person name="Saif S."/>
            <person name="Shea T."/>
            <person name="Sisk P."/>
            <person name="Sykes S."/>
            <person name="Wortman J."/>
            <person name="Nusbaum C."/>
            <person name="Birren B."/>
        </authorList>
    </citation>
    <scope>NUCLEOTIDE SEQUENCE [LARGE SCALE GENOMIC DNA]</scope>
    <source>
        <strain evidence="2 3">CCUG 37419</strain>
    </source>
</reference>
<proteinExistence type="predicted"/>
<dbReference type="AlphaFoldDB" id="K1LAP5"/>
<dbReference type="GO" id="GO:0003677">
    <property type="term" value="F:DNA binding"/>
    <property type="evidence" value="ECO:0007669"/>
    <property type="project" value="InterPro"/>
</dbReference>
<gene>
    <name evidence="2" type="ORF">HMPREF9707_01595</name>
</gene>
<evidence type="ECO:0000259" key="1">
    <source>
        <dbReference type="PROSITE" id="PS51737"/>
    </source>
</evidence>
<sequence length="136" mass="15884">MARLYFGYKMVDGNIAVDEVEAKQLLELFQYYIEGDAIKTAGNKAGIDKYHGALGRLLRHEVYLGTEVYPQLINQELFDQVQVERQKRCNQLGRNFEPKTHKIIISQNFQWKKGTVKKSNPIEEAEQYYQLIEVIE</sequence>
<keyword evidence="3" id="KW-1185">Reference proteome</keyword>